<evidence type="ECO:0000256" key="1">
    <source>
        <dbReference type="SAM" id="MobiDB-lite"/>
    </source>
</evidence>
<name>A0AAW2H2I9_9HYME</name>
<proteinExistence type="predicted"/>
<feature type="region of interest" description="Disordered" evidence="1">
    <location>
        <begin position="1"/>
        <end position="28"/>
    </location>
</feature>
<dbReference type="Proteomes" id="UP001430953">
    <property type="component" value="Unassembled WGS sequence"/>
</dbReference>
<evidence type="ECO:0000313" key="2">
    <source>
        <dbReference type="EMBL" id="KAL0133792.1"/>
    </source>
</evidence>
<accession>A0AAW2H2I9</accession>
<sequence length="89" mass="9891">MTEELNEGERRRERMAVQGPFSENTPTTSEAANAILDGRITPLSGFVDDVCVSLDEEEKEISTGTGPEKQENWTTWDHLLRPSSGPGWV</sequence>
<protein>
    <submittedName>
        <fullName evidence="2">Uncharacterized protein</fullName>
    </submittedName>
</protein>
<feature type="region of interest" description="Disordered" evidence="1">
    <location>
        <begin position="57"/>
        <end position="89"/>
    </location>
</feature>
<organism evidence="2 3">
    <name type="scientific">Cardiocondyla obscurior</name>
    <dbReference type="NCBI Taxonomy" id="286306"/>
    <lineage>
        <taxon>Eukaryota</taxon>
        <taxon>Metazoa</taxon>
        <taxon>Ecdysozoa</taxon>
        <taxon>Arthropoda</taxon>
        <taxon>Hexapoda</taxon>
        <taxon>Insecta</taxon>
        <taxon>Pterygota</taxon>
        <taxon>Neoptera</taxon>
        <taxon>Endopterygota</taxon>
        <taxon>Hymenoptera</taxon>
        <taxon>Apocrita</taxon>
        <taxon>Aculeata</taxon>
        <taxon>Formicoidea</taxon>
        <taxon>Formicidae</taxon>
        <taxon>Myrmicinae</taxon>
        <taxon>Cardiocondyla</taxon>
    </lineage>
</organism>
<dbReference type="EMBL" id="JADYXP020000001">
    <property type="protein sequence ID" value="KAL0133792.1"/>
    <property type="molecule type" value="Genomic_DNA"/>
</dbReference>
<dbReference type="AlphaFoldDB" id="A0AAW2H2I9"/>
<reference evidence="2 3" key="1">
    <citation type="submission" date="2023-03" db="EMBL/GenBank/DDBJ databases">
        <title>High recombination rates correlate with genetic variation in Cardiocondyla obscurior ants.</title>
        <authorList>
            <person name="Errbii M."/>
        </authorList>
    </citation>
    <scope>NUCLEOTIDE SEQUENCE [LARGE SCALE GENOMIC DNA]</scope>
    <source>
        <strain evidence="2">Alpha-2009</strain>
        <tissue evidence="2">Whole body</tissue>
    </source>
</reference>
<gene>
    <name evidence="2" type="ORF">PUN28_001040</name>
</gene>
<comment type="caution">
    <text evidence="2">The sequence shown here is derived from an EMBL/GenBank/DDBJ whole genome shotgun (WGS) entry which is preliminary data.</text>
</comment>
<keyword evidence="3" id="KW-1185">Reference proteome</keyword>
<evidence type="ECO:0000313" key="3">
    <source>
        <dbReference type="Proteomes" id="UP001430953"/>
    </source>
</evidence>